<evidence type="ECO:0000256" key="2">
    <source>
        <dbReference type="SAM" id="SignalP"/>
    </source>
</evidence>
<feature type="chain" id="PRO_5020708671" description="VWFD domain-containing protein" evidence="2">
    <location>
        <begin position="19"/>
        <end position="530"/>
    </location>
</feature>
<gene>
    <name evidence="4" type="ORF">L596_000123</name>
</gene>
<dbReference type="PANTHER" id="PTHR46160">
    <property type="entry name" value="ALPHA-TECTORIN-RELATED"/>
    <property type="match status" value="1"/>
</dbReference>
<dbReference type="CDD" id="cd19941">
    <property type="entry name" value="TIL"/>
    <property type="match status" value="1"/>
</dbReference>
<feature type="domain" description="VWFD" evidence="3">
    <location>
        <begin position="100"/>
        <end position="300"/>
    </location>
</feature>
<dbReference type="GO" id="GO:0004867">
    <property type="term" value="F:serine-type endopeptidase inhibitor activity"/>
    <property type="evidence" value="ECO:0007669"/>
    <property type="project" value="UniProtKB-KW"/>
</dbReference>
<dbReference type="Pfam" id="PF00094">
    <property type="entry name" value="VWD"/>
    <property type="match status" value="1"/>
</dbReference>
<reference evidence="4 5" key="2">
    <citation type="journal article" date="2019" name="G3 (Bethesda)">
        <title>Hybrid Assembly of the Genome of the Entomopathogenic Nematode Steinernema carpocapsae Identifies the X-Chromosome.</title>
        <authorList>
            <person name="Serra L."/>
            <person name="Macchietto M."/>
            <person name="Macias-Munoz A."/>
            <person name="McGill C.J."/>
            <person name="Rodriguez I.M."/>
            <person name="Rodriguez B."/>
            <person name="Murad R."/>
            <person name="Mortazavi A."/>
        </authorList>
    </citation>
    <scope>NUCLEOTIDE SEQUENCE [LARGE SCALE GENOMIC DNA]</scope>
    <source>
        <strain evidence="4 5">ALL</strain>
    </source>
</reference>
<evidence type="ECO:0000256" key="1">
    <source>
        <dbReference type="ARBA" id="ARBA00022900"/>
    </source>
</evidence>
<evidence type="ECO:0000313" key="5">
    <source>
        <dbReference type="Proteomes" id="UP000298663"/>
    </source>
</evidence>
<protein>
    <recommendedName>
        <fullName evidence="3">VWFD domain-containing protein</fullName>
    </recommendedName>
</protein>
<dbReference type="EMBL" id="AZBU02000001">
    <property type="protein sequence ID" value="TMS32256.1"/>
    <property type="molecule type" value="Genomic_DNA"/>
</dbReference>
<dbReference type="OrthoDB" id="6236007at2759"/>
<keyword evidence="1" id="KW-0722">Serine protease inhibitor</keyword>
<comment type="caution">
    <text evidence="4">The sequence shown here is derived from an EMBL/GenBank/DDBJ whole genome shotgun (WGS) entry which is preliminary data.</text>
</comment>
<reference evidence="4 5" key="1">
    <citation type="journal article" date="2015" name="Genome Biol.">
        <title>Comparative genomics of Steinernema reveals deeply conserved gene regulatory networks.</title>
        <authorList>
            <person name="Dillman A.R."/>
            <person name="Macchietto M."/>
            <person name="Porter C.F."/>
            <person name="Rogers A."/>
            <person name="Williams B."/>
            <person name="Antoshechkin I."/>
            <person name="Lee M.M."/>
            <person name="Goodwin Z."/>
            <person name="Lu X."/>
            <person name="Lewis E.E."/>
            <person name="Goodrich-Blair H."/>
            <person name="Stock S.P."/>
            <person name="Adams B.J."/>
            <person name="Sternberg P.W."/>
            <person name="Mortazavi A."/>
        </authorList>
    </citation>
    <scope>NUCLEOTIDE SEQUENCE [LARGE SCALE GENOMIC DNA]</scope>
    <source>
        <strain evidence="4 5">ALL</strain>
    </source>
</reference>
<dbReference type="SMART" id="SM00216">
    <property type="entry name" value="VWD"/>
    <property type="match status" value="1"/>
</dbReference>
<dbReference type="InterPro" id="IPR036084">
    <property type="entry name" value="Ser_inhib-like_sf"/>
</dbReference>
<proteinExistence type="predicted"/>
<keyword evidence="1" id="KW-0646">Protease inhibitor</keyword>
<feature type="signal peptide" evidence="2">
    <location>
        <begin position="1"/>
        <end position="18"/>
    </location>
</feature>
<dbReference type="InterPro" id="IPR052749">
    <property type="entry name" value="Alpha-tectorin"/>
</dbReference>
<keyword evidence="2" id="KW-0732">Signal</keyword>
<dbReference type="InterPro" id="IPR001846">
    <property type="entry name" value="VWF_type-D"/>
</dbReference>
<evidence type="ECO:0000259" key="3">
    <source>
        <dbReference type="PROSITE" id="PS51233"/>
    </source>
</evidence>
<dbReference type="PROSITE" id="PS51233">
    <property type="entry name" value="VWFD"/>
    <property type="match status" value="1"/>
</dbReference>
<dbReference type="Proteomes" id="UP000298663">
    <property type="component" value="Unassembled WGS sequence"/>
</dbReference>
<name>A0A4U8UHR0_STECR</name>
<dbReference type="InterPro" id="IPR002919">
    <property type="entry name" value="TIL_dom"/>
</dbReference>
<evidence type="ECO:0000313" key="4">
    <source>
        <dbReference type="EMBL" id="TMS32256.1"/>
    </source>
</evidence>
<dbReference type="PANTHER" id="PTHR46160:SF9">
    <property type="entry name" value="PROTEIN PRY2-RELATED"/>
    <property type="match status" value="1"/>
</dbReference>
<dbReference type="AlphaFoldDB" id="A0A4U8UHR0"/>
<accession>A0A4U8UHR0</accession>
<dbReference type="Pfam" id="PF01826">
    <property type="entry name" value="TIL"/>
    <property type="match status" value="1"/>
</dbReference>
<dbReference type="STRING" id="34508.A0A4U8UHR0"/>
<sequence>MRLSAAALLVVVATVASAIHVDLFQNETGRPWLSQFFAPNPPDANNCCLATEEATCLDCTTEKQKRCVPEAQCMVVKKTIKCFCPGGLTGDGTKACIPENNGGMGGDPHYRTFDGTTYDYHGTCPYVYSKPRYLEPESPFYFEVKAKNAETPGNTATVESTEVTMYGQKVYIDKDRKLFVNGERVYYPFYYPSIVQKWFTVDNRQNTIYIRNRDYVEVQFKKSSLLVILPDYPEYRGRNNVCGLNGNVNGMWQDDIISKDLVQYFYPSQNIAPSSLANTQVALYLDTWITQDYPDNSDCSTGVQMAAKFPNNCDQTTSKQQCQPIKDAILGLGPFANCKVLGAKRLQDLYDGCSFDLCLNPAARCSIFESFLSTCQSYTSNIDTPFWRGQTNCNIDCSSISPFSTYSSCVQCQPTCADPKQRSCTAQCYDGCQCNNGYLLDTSVNPPQCVAPPKCPCVDDKDRSRPDMSVWLNDDCTKSFACFEGVIMDLPKQCPQNSICGLENGAKACVCKPGFKWDETGSLCVVDEEI</sequence>
<keyword evidence="5" id="KW-1185">Reference proteome</keyword>
<organism evidence="4 5">
    <name type="scientific">Steinernema carpocapsae</name>
    <name type="common">Entomopathogenic nematode</name>
    <dbReference type="NCBI Taxonomy" id="34508"/>
    <lineage>
        <taxon>Eukaryota</taxon>
        <taxon>Metazoa</taxon>
        <taxon>Ecdysozoa</taxon>
        <taxon>Nematoda</taxon>
        <taxon>Chromadorea</taxon>
        <taxon>Rhabditida</taxon>
        <taxon>Tylenchina</taxon>
        <taxon>Panagrolaimomorpha</taxon>
        <taxon>Strongyloidoidea</taxon>
        <taxon>Steinernematidae</taxon>
        <taxon>Steinernema</taxon>
    </lineage>
</organism>
<dbReference type="Gene3D" id="2.10.25.10">
    <property type="entry name" value="Laminin"/>
    <property type="match status" value="1"/>
</dbReference>
<dbReference type="SUPFAM" id="SSF57567">
    <property type="entry name" value="Serine protease inhibitors"/>
    <property type="match status" value="1"/>
</dbReference>